<proteinExistence type="inferred from homology"/>
<protein>
    <submittedName>
        <fullName evidence="12">Cation/H(+) antiporter 15-like</fullName>
    </submittedName>
</protein>
<evidence type="ECO:0000256" key="3">
    <source>
        <dbReference type="ARBA" id="ARBA00022538"/>
    </source>
</evidence>
<dbReference type="GO" id="GO:0012505">
    <property type="term" value="C:endomembrane system"/>
    <property type="evidence" value="ECO:0007669"/>
    <property type="project" value="TreeGrafter"/>
</dbReference>
<keyword evidence="8 10" id="KW-0472">Membrane</keyword>
<evidence type="ECO:0000256" key="5">
    <source>
        <dbReference type="ARBA" id="ARBA00022958"/>
    </source>
</evidence>
<dbReference type="GO" id="GO:1902600">
    <property type="term" value="P:proton transmembrane transport"/>
    <property type="evidence" value="ECO:0007669"/>
    <property type="project" value="InterPro"/>
</dbReference>
<keyword evidence="13" id="KW-1185">Reference proteome</keyword>
<keyword evidence="7" id="KW-0406">Ion transport</keyword>
<gene>
    <name evidence="12" type="ORF">G2W53_035246</name>
</gene>
<dbReference type="Pfam" id="PF00999">
    <property type="entry name" value="Na_H_Exchanger"/>
    <property type="match status" value="1"/>
</dbReference>
<dbReference type="Gene3D" id="1.20.1530.20">
    <property type="match status" value="1"/>
</dbReference>
<comment type="similarity">
    <text evidence="9">Belongs to the monovalent cation:proton antiporter 2 (CPA2) transporter (TC 2.A.37) family. CHX (TC 2.A.37.4) subfamily.</text>
</comment>
<evidence type="ECO:0000256" key="2">
    <source>
        <dbReference type="ARBA" id="ARBA00022448"/>
    </source>
</evidence>
<evidence type="ECO:0000256" key="8">
    <source>
        <dbReference type="ARBA" id="ARBA00023136"/>
    </source>
</evidence>
<organism evidence="12 13">
    <name type="scientific">Senna tora</name>
    <dbReference type="NCBI Taxonomy" id="362788"/>
    <lineage>
        <taxon>Eukaryota</taxon>
        <taxon>Viridiplantae</taxon>
        <taxon>Streptophyta</taxon>
        <taxon>Embryophyta</taxon>
        <taxon>Tracheophyta</taxon>
        <taxon>Spermatophyta</taxon>
        <taxon>Magnoliopsida</taxon>
        <taxon>eudicotyledons</taxon>
        <taxon>Gunneridae</taxon>
        <taxon>Pentapetalae</taxon>
        <taxon>rosids</taxon>
        <taxon>fabids</taxon>
        <taxon>Fabales</taxon>
        <taxon>Fabaceae</taxon>
        <taxon>Caesalpinioideae</taxon>
        <taxon>Cassia clade</taxon>
        <taxon>Senna</taxon>
    </lineage>
</organism>
<keyword evidence="6 10" id="KW-1133">Transmembrane helix</keyword>
<evidence type="ECO:0000259" key="11">
    <source>
        <dbReference type="Pfam" id="PF00999"/>
    </source>
</evidence>
<dbReference type="AlphaFoldDB" id="A0A834W4R4"/>
<keyword evidence="4 10" id="KW-0812">Transmembrane</keyword>
<accession>A0A834W4R4</accession>
<comment type="caution">
    <text evidence="12">The sequence shown here is derived from an EMBL/GenBank/DDBJ whole genome shotgun (WGS) entry which is preliminary data.</text>
</comment>
<keyword evidence="2" id="KW-0813">Transport</keyword>
<feature type="transmembrane region" description="Helical" evidence="10">
    <location>
        <begin position="255"/>
        <end position="275"/>
    </location>
</feature>
<feature type="transmembrane region" description="Helical" evidence="10">
    <location>
        <begin position="16"/>
        <end position="37"/>
    </location>
</feature>
<evidence type="ECO:0000256" key="4">
    <source>
        <dbReference type="ARBA" id="ARBA00022692"/>
    </source>
</evidence>
<dbReference type="InterPro" id="IPR006153">
    <property type="entry name" value="Cation/H_exchanger_TM"/>
</dbReference>
<keyword evidence="5" id="KW-0630">Potassium</keyword>
<dbReference type="GO" id="GO:0006813">
    <property type="term" value="P:potassium ion transport"/>
    <property type="evidence" value="ECO:0007669"/>
    <property type="project" value="UniProtKB-KW"/>
</dbReference>
<feature type="domain" description="Cation/H+ exchanger transmembrane" evidence="11">
    <location>
        <begin position="8"/>
        <end position="305"/>
    </location>
</feature>
<dbReference type="GO" id="GO:0016020">
    <property type="term" value="C:membrane"/>
    <property type="evidence" value="ECO:0007669"/>
    <property type="project" value="UniProtKB-SubCell"/>
</dbReference>
<feature type="transmembrane region" description="Helical" evidence="10">
    <location>
        <begin position="107"/>
        <end position="125"/>
    </location>
</feature>
<dbReference type="PANTHER" id="PTHR32468">
    <property type="entry name" value="CATION/H + ANTIPORTER"/>
    <property type="match status" value="1"/>
</dbReference>
<sequence length="654" mass="73803">MEALANLKNAKRTWRFGIFPLFANFISISFLFTLPLFKLSQNYPPFLPLVLSVTTSVCAFPVISDNLLELNLITSELGQIALSASIVSEVVHWAYITISTVALSPTWMYFTTSYLAFLCFAIFLLRPAMYTIAKNTPAGGHVKRSYVVLIQIGVLAAGVLTDLLGLTFLQGPYLVGLVMPHGPPLATTIVDKTELIISHFLEPLYFCYIGLSVDVFAFQSWSRILKLQFVMFVGYVCRVLVSTLVALSYDLRPKHGVILGLMLNIKGFIEVFIFTQLRALKIIDDEMFTNLVFCVVETAAITSPLIETLYKPHKRLASINSKKDENTIIIRTIQNTQRNAELCVVSCVHKESEVRGMIAILEALNPTHANPIVAFVIHLIELRGQSTPMLRRVNLQNRKPWSINFHLNYPSTTKIARAFENIFHNSRHSDVVTVIPYLNIAPYKSMHHSVCNLAHDMSVPLIIVPFSPCDRSHHENHAASTVGILVDRHSRLGLASPAYSFQKEEEQCSEDEHDEDDDEERMMDDWMVEEFMAKKFGNGQVVYHEISVEGGTEKVFEMIKCLEGNYDLVMVGRKNKLEMLNDDVEGAFSNFFENAEMLGLFGDMLSSTEFCNGMVPVLVVHSGENKVKQQQRRVGNNQLYVKQSRVNSRGRWLS</sequence>
<evidence type="ECO:0000256" key="1">
    <source>
        <dbReference type="ARBA" id="ARBA00004141"/>
    </source>
</evidence>
<evidence type="ECO:0000313" key="13">
    <source>
        <dbReference type="Proteomes" id="UP000634136"/>
    </source>
</evidence>
<evidence type="ECO:0000256" key="10">
    <source>
        <dbReference type="SAM" id="Phobius"/>
    </source>
</evidence>
<comment type="subcellular location">
    <subcellularLocation>
        <location evidence="1">Membrane</location>
        <topology evidence="1">Multi-pass membrane protein</topology>
    </subcellularLocation>
</comment>
<reference evidence="12" key="1">
    <citation type="submission" date="2020-09" db="EMBL/GenBank/DDBJ databases">
        <title>Genome-Enabled Discovery of Anthraquinone Biosynthesis in Senna tora.</title>
        <authorList>
            <person name="Kang S.-H."/>
            <person name="Pandey R.P."/>
            <person name="Lee C.-M."/>
            <person name="Sim J.-S."/>
            <person name="Jeong J.-T."/>
            <person name="Choi B.-S."/>
            <person name="Jung M."/>
            <person name="Ginzburg D."/>
            <person name="Zhao K."/>
            <person name="Won S.Y."/>
            <person name="Oh T.-J."/>
            <person name="Yu Y."/>
            <person name="Kim N.-H."/>
            <person name="Lee O.R."/>
            <person name="Lee T.-H."/>
            <person name="Bashyal P."/>
            <person name="Kim T.-S."/>
            <person name="Lee W.-H."/>
            <person name="Kawkins C."/>
            <person name="Kim C.-K."/>
            <person name="Kim J.S."/>
            <person name="Ahn B.O."/>
            <person name="Rhee S.Y."/>
            <person name="Sohng J.K."/>
        </authorList>
    </citation>
    <scope>NUCLEOTIDE SEQUENCE</scope>
    <source>
        <tissue evidence="12">Leaf</tissue>
    </source>
</reference>
<evidence type="ECO:0000256" key="7">
    <source>
        <dbReference type="ARBA" id="ARBA00023065"/>
    </source>
</evidence>
<evidence type="ECO:0000256" key="9">
    <source>
        <dbReference type="ARBA" id="ARBA00038341"/>
    </source>
</evidence>
<feature type="transmembrane region" description="Helical" evidence="10">
    <location>
        <begin position="80"/>
        <end position="101"/>
    </location>
</feature>
<dbReference type="GO" id="GO:0015297">
    <property type="term" value="F:antiporter activity"/>
    <property type="evidence" value="ECO:0007669"/>
    <property type="project" value="InterPro"/>
</dbReference>
<feature type="transmembrane region" description="Helical" evidence="10">
    <location>
        <begin position="146"/>
        <end position="175"/>
    </location>
</feature>
<dbReference type="Proteomes" id="UP000634136">
    <property type="component" value="Unassembled WGS sequence"/>
</dbReference>
<dbReference type="InterPro" id="IPR050794">
    <property type="entry name" value="CPA2_transporter"/>
</dbReference>
<name>A0A834W4R4_9FABA</name>
<dbReference type="InterPro" id="IPR038770">
    <property type="entry name" value="Na+/solute_symporter_sf"/>
</dbReference>
<evidence type="ECO:0000256" key="6">
    <source>
        <dbReference type="ARBA" id="ARBA00022989"/>
    </source>
</evidence>
<dbReference type="PANTHER" id="PTHR32468:SF108">
    <property type="entry name" value="CATION_H(+) ANTIPORTER 15-LIKE"/>
    <property type="match status" value="1"/>
</dbReference>
<dbReference type="GO" id="GO:0006885">
    <property type="term" value="P:regulation of pH"/>
    <property type="evidence" value="ECO:0007669"/>
    <property type="project" value="TreeGrafter"/>
</dbReference>
<keyword evidence="3" id="KW-0633">Potassium transport</keyword>
<evidence type="ECO:0000313" key="12">
    <source>
        <dbReference type="EMBL" id="KAF7808503.1"/>
    </source>
</evidence>
<dbReference type="OrthoDB" id="1612738at2759"/>
<dbReference type="EMBL" id="JAAIUW010000011">
    <property type="protein sequence ID" value="KAF7808503.1"/>
    <property type="molecule type" value="Genomic_DNA"/>
</dbReference>
<feature type="transmembrane region" description="Helical" evidence="10">
    <location>
        <begin position="49"/>
        <end position="68"/>
    </location>
</feature>
<feature type="transmembrane region" description="Helical" evidence="10">
    <location>
        <begin position="229"/>
        <end position="249"/>
    </location>
</feature>